<dbReference type="InterPro" id="IPR002317">
    <property type="entry name" value="Ser-tRNA-ligase_type_1"/>
</dbReference>
<dbReference type="Pfam" id="PF00587">
    <property type="entry name" value="tRNA-synt_2b"/>
    <property type="match status" value="1"/>
</dbReference>
<feature type="coiled-coil region" evidence="10">
    <location>
        <begin position="75"/>
        <end position="102"/>
    </location>
</feature>
<gene>
    <name evidence="12" type="ORF">CO174_04755</name>
</gene>
<dbReference type="CDD" id="cd00770">
    <property type="entry name" value="SerRS_core"/>
    <property type="match status" value="1"/>
</dbReference>
<protein>
    <recommendedName>
        <fullName evidence="1 7">Serine--tRNA ligase</fullName>
        <ecNumber evidence="1 7">6.1.1.11</ecNumber>
    </recommendedName>
</protein>
<dbReference type="SUPFAM" id="SSF46589">
    <property type="entry name" value="tRNA-binding arm"/>
    <property type="match status" value="1"/>
</dbReference>
<keyword evidence="5" id="KW-0648">Protein biosynthesis</keyword>
<evidence type="ECO:0000259" key="11">
    <source>
        <dbReference type="PROSITE" id="PS50862"/>
    </source>
</evidence>
<dbReference type="NCBIfam" id="TIGR00414">
    <property type="entry name" value="serS"/>
    <property type="match status" value="1"/>
</dbReference>
<dbReference type="PANTHER" id="PTHR11778">
    <property type="entry name" value="SERYL-TRNA SYNTHETASE"/>
    <property type="match status" value="1"/>
</dbReference>
<dbReference type="GO" id="GO:0004828">
    <property type="term" value="F:serine-tRNA ligase activity"/>
    <property type="evidence" value="ECO:0007669"/>
    <property type="project" value="UniProtKB-UniRule"/>
</dbReference>
<evidence type="ECO:0000256" key="10">
    <source>
        <dbReference type="SAM" id="Coils"/>
    </source>
</evidence>
<dbReference type="InterPro" id="IPR033729">
    <property type="entry name" value="SerRS_core"/>
</dbReference>
<feature type="binding site" evidence="8">
    <location>
        <position position="381"/>
    </location>
    <ligand>
        <name>L-serine</name>
        <dbReference type="ChEBI" id="CHEBI:33384"/>
    </ligand>
</feature>
<evidence type="ECO:0000256" key="1">
    <source>
        <dbReference type="ARBA" id="ARBA00012840"/>
    </source>
</evidence>
<keyword evidence="6" id="KW-0030">Aminoacyl-tRNA synthetase</keyword>
<dbReference type="Pfam" id="PF02403">
    <property type="entry name" value="Seryl_tRNA_N"/>
    <property type="match status" value="1"/>
</dbReference>
<dbReference type="GO" id="GO:0005737">
    <property type="term" value="C:cytoplasm"/>
    <property type="evidence" value="ECO:0007669"/>
    <property type="project" value="UniProtKB-UniRule"/>
</dbReference>
<evidence type="ECO:0000256" key="8">
    <source>
        <dbReference type="PIRSR" id="PIRSR001529-1"/>
    </source>
</evidence>
<dbReference type="InterPro" id="IPR045864">
    <property type="entry name" value="aa-tRNA-synth_II/BPL/LPL"/>
</dbReference>
<dbReference type="GO" id="GO:0005524">
    <property type="term" value="F:ATP binding"/>
    <property type="evidence" value="ECO:0007669"/>
    <property type="project" value="UniProtKB-KW"/>
</dbReference>
<dbReference type="InterPro" id="IPR015866">
    <property type="entry name" value="Ser-tRNA-synth_1_N"/>
</dbReference>
<feature type="binding site" evidence="9">
    <location>
        <begin position="261"/>
        <end position="263"/>
    </location>
    <ligand>
        <name>ATP</name>
        <dbReference type="ChEBI" id="CHEBI:30616"/>
    </ligand>
</feature>
<dbReference type="EC" id="6.1.1.11" evidence="1 7"/>
<dbReference type="AlphaFoldDB" id="A0A2M7XB48"/>
<keyword evidence="2 12" id="KW-0436">Ligase</keyword>
<dbReference type="InterPro" id="IPR010978">
    <property type="entry name" value="tRNA-bd_arm"/>
</dbReference>
<evidence type="ECO:0000256" key="3">
    <source>
        <dbReference type="ARBA" id="ARBA00022741"/>
    </source>
</evidence>
<reference evidence="13" key="1">
    <citation type="submission" date="2017-09" db="EMBL/GenBank/DDBJ databases">
        <title>Depth-based differentiation of microbial function through sediment-hosted aquifers and enrichment of novel symbionts in the deep terrestrial subsurface.</title>
        <authorList>
            <person name="Probst A.J."/>
            <person name="Ladd B."/>
            <person name="Jarett J.K."/>
            <person name="Geller-Mcgrath D.E."/>
            <person name="Sieber C.M.K."/>
            <person name="Emerson J.B."/>
            <person name="Anantharaman K."/>
            <person name="Thomas B.C."/>
            <person name="Malmstrom R."/>
            <person name="Stieglmeier M."/>
            <person name="Klingl A."/>
            <person name="Woyke T."/>
            <person name="Ryan C.M."/>
            <person name="Banfield J.F."/>
        </authorList>
    </citation>
    <scope>NUCLEOTIDE SEQUENCE [LARGE SCALE GENOMIC DNA]</scope>
</reference>
<dbReference type="PIRSF" id="PIRSF001529">
    <property type="entry name" value="Ser-tRNA-synth_IIa"/>
    <property type="match status" value="1"/>
</dbReference>
<dbReference type="PRINTS" id="PR00981">
    <property type="entry name" value="TRNASYNTHSER"/>
</dbReference>
<evidence type="ECO:0000256" key="5">
    <source>
        <dbReference type="ARBA" id="ARBA00022917"/>
    </source>
</evidence>
<accession>A0A2M7XB48</accession>
<proteinExistence type="predicted"/>
<dbReference type="InterPro" id="IPR002314">
    <property type="entry name" value="aa-tRNA-synt_IIb"/>
</dbReference>
<dbReference type="EMBL" id="PFWU01000049">
    <property type="protein sequence ID" value="PJA45118.1"/>
    <property type="molecule type" value="Genomic_DNA"/>
</dbReference>
<evidence type="ECO:0000256" key="2">
    <source>
        <dbReference type="ARBA" id="ARBA00022598"/>
    </source>
</evidence>
<dbReference type="GO" id="GO:0006434">
    <property type="term" value="P:seryl-tRNA aminoacylation"/>
    <property type="evidence" value="ECO:0007669"/>
    <property type="project" value="UniProtKB-UniRule"/>
</dbReference>
<dbReference type="SUPFAM" id="SSF55681">
    <property type="entry name" value="Class II aaRS and biotin synthetases"/>
    <property type="match status" value="1"/>
</dbReference>
<feature type="domain" description="Aminoacyl-transfer RNA synthetases class-II family profile" evidence="11">
    <location>
        <begin position="138"/>
        <end position="408"/>
    </location>
</feature>
<dbReference type="Proteomes" id="UP000229385">
    <property type="component" value="Unassembled WGS sequence"/>
</dbReference>
<keyword evidence="4 9" id="KW-0067">ATP-binding</keyword>
<dbReference type="InterPro" id="IPR006195">
    <property type="entry name" value="aa-tRNA-synth_II"/>
</dbReference>
<dbReference type="Gene3D" id="3.30.930.10">
    <property type="entry name" value="Bira Bifunctional Protein, Domain 2"/>
    <property type="match status" value="1"/>
</dbReference>
<evidence type="ECO:0000256" key="6">
    <source>
        <dbReference type="ARBA" id="ARBA00023146"/>
    </source>
</evidence>
<feature type="site" description="Important for serine binding" evidence="8">
    <location>
        <position position="383"/>
    </location>
</feature>
<evidence type="ECO:0000256" key="7">
    <source>
        <dbReference type="NCBIfam" id="TIGR00414"/>
    </source>
</evidence>
<dbReference type="InterPro" id="IPR042103">
    <property type="entry name" value="SerRS_1_N_sf"/>
</dbReference>
<feature type="binding site" evidence="8">
    <location>
        <position position="284"/>
    </location>
    <ligand>
        <name>L-serine</name>
        <dbReference type="ChEBI" id="CHEBI:33384"/>
    </ligand>
</feature>
<evidence type="ECO:0000313" key="12">
    <source>
        <dbReference type="EMBL" id="PJA45118.1"/>
    </source>
</evidence>
<keyword evidence="3" id="KW-0547">Nucleotide-binding</keyword>
<feature type="binding site" evidence="8">
    <location>
        <position position="230"/>
    </location>
    <ligand>
        <name>L-serine</name>
        <dbReference type="ChEBI" id="CHEBI:33384"/>
    </ligand>
</feature>
<evidence type="ECO:0000256" key="9">
    <source>
        <dbReference type="PIRSR" id="PIRSR001529-2"/>
    </source>
</evidence>
<organism evidence="12 13">
    <name type="scientific">Candidatus Uhrbacteria bacterium CG_4_9_14_3_um_filter_50_9</name>
    <dbReference type="NCBI Taxonomy" id="1975035"/>
    <lineage>
        <taxon>Bacteria</taxon>
        <taxon>Candidatus Uhriibacteriota</taxon>
    </lineage>
</organism>
<feature type="binding site" evidence="9">
    <location>
        <begin position="348"/>
        <end position="351"/>
    </location>
    <ligand>
        <name>ATP</name>
        <dbReference type="ChEBI" id="CHEBI:30616"/>
    </ligand>
</feature>
<dbReference type="Gene3D" id="1.10.287.40">
    <property type="entry name" value="Serine-tRNA synthetase, tRNA binding domain"/>
    <property type="match status" value="1"/>
</dbReference>
<dbReference type="PROSITE" id="PS50862">
    <property type="entry name" value="AA_TRNA_LIGASE_II"/>
    <property type="match status" value="1"/>
</dbReference>
<evidence type="ECO:0000256" key="4">
    <source>
        <dbReference type="ARBA" id="ARBA00022840"/>
    </source>
</evidence>
<evidence type="ECO:0000313" key="13">
    <source>
        <dbReference type="Proteomes" id="UP000229385"/>
    </source>
</evidence>
<feature type="binding site" evidence="9">
    <location>
        <begin position="277"/>
        <end position="280"/>
    </location>
    <ligand>
        <name>ATP</name>
        <dbReference type="ChEBI" id="CHEBI:30616"/>
    </ligand>
</feature>
<comment type="caution">
    <text evidence="12">The sequence shown here is derived from an EMBL/GenBank/DDBJ whole genome shotgun (WGS) entry which is preliminary data.</text>
</comment>
<sequence>MRMLDIKQFLDAPDMVAQNAKRRGFELDPSVAVSLHQERLKLVDAVQALRTRANEIASSIPSASGEERQGLIDEGKQVKEQVKEQETTLKDVESRLEAELLKYPNMLREDVPVGADATGNEIVEVVGEPTTFTFEPKDHMQLAETLDLIDMERAAKISGARFAFLKGDLVLMQFALLQYAFTELVKEGFTPILPPHIISTEAMGAMGYLQHGGEEEVYHLRNDDAVLIGTAEQSIGPMHMDEILDASSFPIRYVGYSPCYRREAGSYGKDTKGIFRVHQFSKIEMFSFTSEEASDEEHAFLLKMQRRLWDGLKLPYRVMKLCSGDTGAPSARTYDIETWFPSYGDYRETHSTSNTTDYQTRRLKTRYKTSEGKTEFAHALNGTAFSMNRPLIAIMENFQQEDGSIIVPEVLRTWMGKDVIKK</sequence>
<keyword evidence="10" id="KW-0175">Coiled coil</keyword>
<name>A0A2M7XB48_9BACT</name>
<feature type="binding site" evidence="8">
    <location>
        <position position="261"/>
    </location>
    <ligand>
        <name>L-serine</name>
        <dbReference type="ChEBI" id="CHEBI:33384"/>
    </ligand>
</feature>